<accession>A0A099LY55</accession>
<gene>
    <name evidence="3" type="ORF">EA26_13725</name>
</gene>
<dbReference type="EMBL" id="JMCG01000001">
    <property type="protein sequence ID" value="KGK12316.1"/>
    <property type="molecule type" value="Genomic_DNA"/>
</dbReference>
<reference evidence="3 4" key="1">
    <citation type="submission" date="2014-04" db="EMBL/GenBank/DDBJ databases">
        <title>Genome sequencing of Vibrio navarrensis strains.</title>
        <authorList>
            <person name="Gladney L.M."/>
            <person name="Katz L.S."/>
            <person name="Marino-Ramirez L."/>
            <person name="Jordan I.K."/>
        </authorList>
    </citation>
    <scope>NUCLEOTIDE SEQUENCE [LARGE SCALE GENOMIC DNA]</scope>
    <source>
        <strain evidence="3 4">ATCC 51183</strain>
    </source>
</reference>
<dbReference type="GeneID" id="43684212"/>
<dbReference type="AlphaFoldDB" id="A0A099LY55"/>
<dbReference type="eggNOG" id="COG2375">
    <property type="taxonomic scope" value="Bacteria"/>
</dbReference>
<organism evidence="3 4">
    <name type="scientific">Vibrio navarrensis</name>
    <dbReference type="NCBI Taxonomy" id="29495"/>
    <lineage>
        <taxon>Bacteria</taxon>
        <taxon>Pseudomonadati</taxon>
        <taxon>Pseudomonadota</taxon>
        <taxon>Gammaproteobacteria</taxon>
        <taxon>Vibrionales</taxon>
        <taxon>Vibrionaceae</taxon>
        <taxon>Vibrio</taxon>
    </lineage>
</organism>
<dbReference type="Pfam" id="PF08021">
    <property type="entry name" value="FAD_binding_9"/>
    <property type="match status" value="1"/>
</dbReference>
<dbReference type="PANTHER" id="PTHR30157">
    <property type="entry name" value="FERRIC REDUCTASE, NADPH-DEPENDENT"/>
    <property type="match status" value="1"/>
</dbReference>
<protein>
    <submittedName>
        <fullName evidence="3">Siderophore-interacting protein ViuB</fullName>
    </submittedName>
</protein>
<dbReference type="InterPro" id="IPR039261">
    <property type="entry name" value="FNR_nucleotide-bd"/>
</dbReference>
<evidence type="ECO:0000256" key="1">
    <source>
        <dbReference type="ARBA" id="ARBA00035644"/>
    </source>
</evidence>
<dbReference type="Pfam" id="PF04954">
    <property type="entry name" value="SIP"/>
    <property type="match status" value="1"/>
</dbReference>
<dbReference type="RefSeq" id="WP_039428370.1">
    <property type="nucleotide sequence ID" value="NZ_CP061844.1"/>
</dbReference>
<dbReference type="PANTHER" id="PTHR30157:SF0">
    <property type="entry name" value="NADPH-DEPENDENT FERRIC-CHELATE REDUCTASE"/>
    <property type="match status" value="1"/>
</dbReference>
<dbReference type="GO" id="GO:0016491">
    <property type="term" value="F:oxidoreductase activity"/>
    <property type="evidence" value="ECO:0007669"/>
    <property type="project" value="InterPro"/>
</dbReference>
<dbReference type="InterPro" id="IPR017938">
    <property type="entry name" value="Riboflavin_synthase-like_b-brl"/>
</dbReference>
<dbReference type="PROSITE" id="PS51384">
    <property type="entry name" value="FAD_FR"/>
    <property type="match status" value="1"/>
</dbReference>
<dbReference type="InterPro" id="IPR007037">
    <property type="entry name" value="SIP_rossman_dom"/>
</dbReference>
<dbReference type="Proteomes" id="UP000029994">
    <property type="component" value="Unassembled WGS sequence"/>
</dbReference>
<evidence type="ECO:0000313" key="4">
    <source>
        <dbReference type="Proteomes" id="UP000029994"/>
    </source>
</evidence>
<proteinExistence type="inferred from homology"/>
<sequence length="257" mass="28948">MNRPAPQVLTVVSTQTLTPNMQRIVFEGDFLKQFLQECEGGYIKLLFDTHGNTDLSQLAEGERPVMRTYTIRRFDAKRGAIEVDFVRHITSDAHCGFAARWAMAAQVGDTISMVGPGTIAPINTDADWFFMVADMTSLPALSAKAARLPQEAKGYAVVKITEASDQQTLELPANMELIWLTGEETLAQKVTRLPWLAGRASVWCACEFDSMRQLRQYFRNEREVGREHIYISSYWKNGVSEDGHKVLKREDAESHAD</sequence>
<comment type="caution">
    <text evidence="3">The sequence shown here is derived from an EMBL/GenBank/DDBJ whole genome shotgun (WGS) entry which is preliminary data.</text>
</comment>
<evidence type="ECO:0000313" key="3">
    <source>
        <dbReference type="EMBL" id="KGK12316.1"/>
    </source>
</evidence>
<name>A0A099LY55_9VIBR</name>
<dbReference type="InterPro" id="IPR039374">
    <property type="entry name" value="SIP_fam"/>
</dbReference>
<dbReference type="Gene3D" id="2.40.30.10">
    <property type="entry name" value="Translation factors"/>
    <property type="match status" value="1"/>
</dbReference>
<keyword evidence="4" id="KW-1185">Reference proteome</keyword>
<dbReference type="CDD" id="cd06193">
    <property type="entry name" value="siderophore_interacting"/>
    <property type="match status" value="1"/>
</dbReference>
<dbReference type="STRING" id="29495.EA26_13725"/>
<dbReference type="InterPro" id="IPR013113">
    <property type="entry name" value="SIP_FAD-bd"/>
</dbReference>
<dbReference type="InterPro" id="IPR017927">
    <property type="entry name" value="FAD-bd_FR_type"/>
</dbReference>
<evidence type="ECO:0000259" key="2">
    <source>
        <dbReference type="PROSITE" id="PS51384"/>
    </source>
</evidence>
<dbReference type="Gene3D" id="3.40.50.80">
    <property type="entry name" value="Nucleotide-binding domain of ferredoxin-NADP reductase (FNR) module"/>
    <property type="match status" value="1"/>
</dbReference>
<dbReference type="SUPFAM" id="SSF63380">
    <property type="entry name" value="Riboflavin synthase domain-like"/>
    <property type="match status" value="1"/>
</dbReference>
<feature type="domain" description="FAD-binding FR-type" evidence="2">
    <location>
        <begin position="4"/>
        <end position="123"/>
    </location>
</feature>
<comment type="similarity">
    <text evidence="1">Belongs to the SIP oxidoreductase family.</text>
</comment>